<evidence type="ECO:0000256" key="4">
    <source>
        <dbReference type="ARBA" id="ARBA00022989"/>
    </source>
</evidence>
<feature type="domain" description="ABC-2 type transporter transmembrane" evidence="7">
    <location>
        <begin position="25"/>
        <end position="360"/>
    </location>
</feature>
<protein>
    <submittedName>
        <fullName evidence="8">ABC transporter permease</fullName>
    </submittedName>
</protein>
<dbReference type="RefSeq" id="WP_303667843.1">
    <property type="nucleotide sequence ID" value="NZ_SVCA01000001.1"/>
</dbReference>
<evidence type="ECO:0000256" key="2">
    <source>
        <dbReference type="ARBA" id="ARBA00022475"/>
    </source>
</evidence>
<dbReference type="Proteomes" id="UP000772151">
    <property type="component" value="Unassembled WGS sequence"/>
</dbReference>
<evidence type="ECO:0000256" key="6">
    <source>
        <dbReference type="SAM" id="Phobius"/>
    </source>
</evidence>
<evidence type="ECO:0000313" key="9">
    <source>
        <dbReference type="Proteomes" id="UP000772151"/>
    </source>
</evidence>
<keyword evidence="5 6" id="KW-0472">Membrane</keyword>
<comment type="caution">
    <text evidence="8">The sequence shown here is derived from an EMBL/GenBank/DDBJ whole genome shotgun (WGS) entry which is preliminary data.</text>
</comment>
<dbReference type="PANTHER" id="PTHR30294">
    <property type="entry name" value="MEMBRANE COMPONENT OF ABC TRANSPORTER YHHJ-RELATED"/>
    <property type="match status" value="1"/>
</dbReference>
<dbReference type="InterPro" id="IPR051449">
    <property type="entry name" value="ABC-2_transporter_component"/>
</dbReference>
<dbReference type="AlphaFoldDB" id="A0A927WC25"/>
<feature type="transmembrane region" description="Helical" evidence="6">
    <location>
        <begin position="180"/>
        <end position="199"/>
    </location>
</feature>
<evidence type="ECO:0000313" key="8">
    <source>
        <dbReference type="EMBL" id="MBE6083882.1"/>
    </source>
</evidence>
<dbReference type="PANTHER" id="PTHR30294:SF29">
    <property type="entry name" value="MULTIDRUG ABC TRANSPORTER PERMEASE YBHS-RELATED"/>
    <property type="match status" value="1"/>
</dbReference>
<organism evidence="8 9">
    <name type="scientific">Selenomonas ruminantium</name>
    <dbReference type="NCBI Taxonomy" id="971"/>
    <lineage>
        <taxon>Bacteria</taxon>
        <taxon>Bacillati</taxon>
        <taxon>Bacillota</taxon>
        <taxon>Negativicutes</taxon>
        <taxon>Selenomonadales</taxon>
        <taxon>Selenomonadaceae</taxon>
        <taxon>Selenomonas</taxon>
    </lineage>
</organism>
<dbReference type="Gene3D" id="3.40.1710.10">
    <property type="entry name" value="abc type-2 transporter like domain"/>
    <property type="match status" value="1"/>
</dbReference>
<feature type="transmembrane region" description="Helical" evidence="6">
    <location>
        <begin position="21"/>
        <end position="43"/>
    </location>
</feature>
<dbReference type="GO" id="GO:0140359">
    <property type="term" value="F:ABC-type transporter activity"/>
    <property type="evidence" value="ECO:0007669"/>
    <property type="project" value="InterPro"/>
</dbReference>
<comment type="subcellular location">
    <subcellularLocation>
        <location evidence="1">Cell membrane</location>
        <topology evidence="1">Multi-pass membrane protein</topology>
    </subcellularLocation>
</comment>
<dbReference type="Pfam" id="PF12698">
    <property type="entry name" value="ABC2_membrane_3"/>
    <property type="match status" value="1"/>
</dbReference>
<evidence type="ECO:0000256" key="1">
    <source>
        <dbReference type="ARBA" id="ARBA00004651"/>
    </source>
</evidence>
<reference evidence="8" key="1">
    <citation type="submission" date="2019-04" db="EMBL/GenBank/DDBJ databases">
        <title>Evolution of Biomass-Degrading Anaerobic Consortia Revealed by Metagenomics.</title>
        <authorList>
            <person name="Peng X."/>
        </authorList>
    </citation>
    <scope>NUCLEOTIDE SEQUENCE</scope>
    <source>
        <strain evidence="8">SIG242</strain>
    </source>
</reference>
<accession>A0A927WC25</accession>
<name>A0A927WC25_SELRU</name>
<feature type="transmembrane region" description="Helical" evidence="6">
    <location>
        <begin position="289"/>
        <end position="310"/>
    </location>
</feature>
<sequence length="396" mass="43991">MNSLRDEIKFLFSGQGMPYEKVCIMVAMVITLFVSVLLTGNIAKDVKVVVIDLDNSAYTRELTNRIDASEYMKVTAVLNTAQDPKDLFYQDRAFAVVYFPRGLEKDRYTGVASNIGVFYDNTNSANTSNIKEALNEIVGLDNAMANGDVGSTNDSIYGNVSLATRNLFNPQESKDNGETLGFLFFFGSMFFTFATIGMIPRLRLTHQLDKVLLEGTPWDLLARLIPYGCCLMVSWVLGLAVLRVWGDLTFSGNLFTFIFVQIFYIFTVGTLSLMFGWTAANPGIASSRMILFIPGGFILGGGAGPTTFFADWVVKFSHVFPLTWEFHFERDIIARGAGFADIAQTFGAFLVYMGIVGILFCLRFNASRKELLARQAAEERQHKQMAALAQELADRG</sequence>
<evidence type="ECO:0000256" key="5">
    <source>
        <dbReference type="ARBA" id="ARBA00023136"/>
    </source>
</evidence>
<feature type="transmembrane region" description="Helical" evidence="6">
    <location>
        <begin position="220"/>
        <end position="242"/>
    </location>
</feature>
<gene>
    <name evidence="8" type="ORF">E7203_00160</name>
</gene>
<keyword evidence="3 6" id="KW-0812">Transmembrane</keyword>
<proteinExistence type="predicted"/>
<keyword evidence="4 6" id="KW-1133">Transmembrane helix</keyword>
<dbReference type="EMBL" id="SVCA01000001">
    <property type="protein sequence ID" value="MBE6083882.1"/>
    <property type="molecule type" value="Genomic_DNA"/>
</dbReference>
<keyword evidence="2" id="KW-1003">Cell membrane</keyword>
<dbReference type="GO" id="GO:0005886">
    <property type="term" value="C:plasma membrane"/>
    <property type="evidence" value="ECO:0007669"/>
    <property type="project" value="UniProtKB-SubCell"/>
</dbReference>
<dbReference type="InterPro" id="IPR013525">
    <property type="entry name" value="ABC2_TM"/>
</dbReference>
<evidence type="ECO:0000256" key="3">
    <source>
        <dbReference type="ARBA" id="ARBA00022692"/>
    </source>
</evidence>
<evidence type="ECO:0000259" key="7">
    <source>
        <dbReference type="Pfam" id="PF12698"/>
    </source>
</evidence>
<feature type="transmembrane region" description="Helical" evidence="6">
    <location>
        <begin position="254"/>
        <end position="277"/>
    </location>
</feature>
<feature type="transmembrane region" description="Helical" evidence="6">
    <location>
        <begin position="346"/>
        <end position="366"/>
    </location>
</feature>